<gene>
    <name evidence="2" type="ORF">POCTA_138.1.T0450097</name>
</gene>
<keyword evidence="1" id="KW-1133">Transmembrane helix</keyword>
<dbReference type="EMBL" id="CAJJDP010000045">
    <property type="protein sequence ID" value="CAD8164524.1"/>
    <property type="molecule type" value="Genomic_DNA"/>
</dbReference>
<accession>A0A8S1UJI8</accession>
<keyword evidence="1" id="KW-0812">Transmembrane</keyword>
<evidence type="ECO:0000313" key="2">
    <source>
        <dbReference type="EMBL" id="CAD8164524.1"/>
    </source>
</evidence>
<keyword evidence="3" id="KW-1185">Reference proteome</keyword>
<evidence type="ECO:0000256" key="1">
    <source>
        <dbReference type="SAM" id="Phobius"/>
    </source>
</evidence>
<comment type="caution">
    <text evidence="2">The sequence shown here is derived from an EMBL/GenBank/DDBJ whole genome shotgun (WGS) entry which is preliminary data.</text>
</comment>
<evidence type="ECO:0008006" key="4">
    <source>
        <dbReference type="Google" id="ProtNLM"/>
    </source>
</evidence>
<protein>
    <recommendedName>
        <fullName evidence="4">Transmembrane protein</fullName>
    </recommendedName>
</protein>
<sequence length="188" mass="22330">MMKRRLQLLQDKLLYGSFAIEMRDRDLIDLRIFNLRIIQKMKQREFPKFYNMISSPILMLRFSPNKINNSQLFQSIYYSLKWLIQTLLKLVMVNQQLENNNVVYQVDFRIPFKMRSMFQAVIINIVQPAYLINIERFLTILIVIAKIIMGILLGCHNSCGTCANCMKRMHVQNVLQVGHLFNQCIKYC</sequence>
<feature type="transmembrane region" description="Helical" evidence="1">
    <location>
        <begin position="137"/>
        <end position="154"/>
    </location>
</feature>
<evidence type="ECO:0000313" key="3">
    <source>
        <dbReference type="Proteomes" id="UP000683925"/>
    </source>
</evidence>
<reference evidence="2" key="1">
    <citation type="submission" date="2021-01" db="EMBL/GenBank/DDBJ databases">
        <authorList>
            <consortium name="Genoscope - CEA"/>
            <person name="William W."/>
        </authorList>
    </citation>
    <scope>NUCLEOTIDE SEQUENCE</scope>
</reference>
<dbReference type="Proteomes" id="UP000683925">
    <property type="component" value="Unassembled WGS sequence"/>
</dbReference>
<proteinExistence type="predicted"/>
<keyword evidence="1" id="KW-0472">Membrane</keyword>
<organism evidence="2 3">
    <name type="scientific">Paramecium octaurelia</name>
    <dbReference type="NCBI Taxonomy" id="43137"/>
    <lineage>
        <taxon>Eukaryota</taxon>
        <taxon>Sar</taxon>
        <taxon>Alveolata</taxon>
        <taxon>Ciliophora</taxon>
        <taxon>Intramacronucleata</taxon>
        <taxon>Oligohymenophorea</taxon>
        <taxon>Peniculida</taxon>
        <taxon>Parameciidae</taxon>
        <taxon>Paramecium</taxon>
    </lineage>
</organism>
<name>A0A8S1UJI8_PAROT</name>
<dbReference type="AlphaFoldDB" id="A0A8S1UJI8"/>